<evidence type="ECO:0000313" key="7">
    <source>
        <dbReference type="EMBL" id="BDG05536.1"/>
    </source>
</evidence>
<dbReference type="SUPFAM" id="SSF46626">
    <property type="entry name" value="Cytochrome c"/>
    <property type="match status" value="1"/>
</dbReference>
<dbReference type="InterPro" id="IPR009056">
    <property type="entry name" value="Cyt_c-like_dom"/>
</dbReference>
<evidence type="ECO:0000256" key="2">
    <source>
        <dbReference type="ARBA" id="ARBA00022723"/>
    </source>
</evidence>
<dbReference type="Gene3D" id="1.10.760.10">
    <property type="entry name" value="Cytochrome c-like domain"/>
    <property type="match status" value="1"/>
</dbReference>
<dbReference type="PROSITE" id="PS51007">
    <property type="entry name" value="CYTC"/>
    <property type="match status" value="1"/>
</dbReference>
<dbReference type="RefSeq" id="WP_248354458.1">
    <property type="nucleotide sequence ID" value="NZ_AP025591.1"/>
</dbReference>
<protein>
    <recommendedName>
        <fullName evidence="6">Cytochrome c domain-containing protein</fullName>
    </recommendedName>
</protein>
<dbReference type="Pfam" id="PF13442">
    <property type="entry name" value="Cytochrome_CBB3"/>
    <property type="match status" value="1"/>
</dbReference>
<evidence type="ECO:0000259" key="6">
    <source>
        <dbReference type="PROSITE" id="PS51007"/>
    </source>
</evidence>
<dbReference type="Proteomes" id="UP001162891">
    <property type="component" value="Chromosome"/>
</dbReference>
<gene>
    <name evidence="7" type="ORF">AMOR_45320</name>
</gene>
<evidence type="ECO:0000256" key="1">
    <source>
        <dbReference type="ARBA" id="ARBA00022617"/>
    </source>
</evidence>
<name>A0ABN6MY67_9BACT</name>
<evidence type="ECO:0000256" key="5">
    <source>
        <dbReference type="SAM" id="MobiDB-lite"/>
    </source>
</evidence>
<keyword evidence="2 4" id="KW-0479">Metal-binding</keyword>
<sequence length="180" mass="19760">MRSARALGLVAAVALAAPACRNDWRTDMWYQPSIRPEQAPRPEPERSVPLGAEPRYESRDDTEDLKDPFPATARSLERGHALFLARCAPCHGKEGRGGGPVSRFFPPAPDLAYVKVRERTDGFIWGTVSYGGKAMPPAREGLTAEDRWNLVNWVREIQRTSPVVTVPPLPPEPPAGAGKP</sequence>
<reference evidence="8" key="1">
    <citation type="journal article" date="2022" name="Int. J. Syst. Evol. Microbiol.">
        <title>Anaeromyxobacter oryzae sp. nov., Anaeromyxobacter diazotrophicus sp. nov. and Anaeromyxobacter paludicola sp. nov., isolated from paddy soils.</title>
        <authorList>
            <person name="Itoh H."/>
            <person name="Xu Z."/>
            <person name="Mise K."/>
            <person name="Masuda Y."/>
            <person name="Ushijima N."/>
            <person name="Hayakawa C."/>
            <person name="Shiratori Y."/>
            <person name="Senoo K."/>
        </authorList>
    </citation>
    <scope>NUCLEOTIDE SEQUENCE [LARGE SCALE GENOMIC DNA]</scope>
    <source>
        <strain evidence="8">Red232</strain>
    </source>
</reference>
<organism evidence="7 8">
    <name type="scientific">Anaeromyxobacter oryzae</name>
    <dbReference type="NCBI Taxonomy" id="2918170"/>
    <lineage>
        <taxon>Bacteria</taxon>
        <taxon>Pseudomonadati</taxon>
        <taxon>Myxococcota</taxon>
        <taxon>Myxococcia</taxon>
        <taxon>Myxococcales</taxon>
        <taxon>Cystobacterineae</taxon>
        <taxon>Anaeromyxobacteraceae</taxon>
        <taxon>Anaeromyxobacter</taxon>
    </lineage>
</organism>
<evidence type="ECO:0000256" key="3">
    <source>
        <dbReference type="ARBA" id="ARBA00023004"/>
    </source>
</evidence>
<keyword evidence="8" id="KW-1185">Reference proteome</keyword>
<feature type="domain" description="Cytochrome c" evidence="6">
    <location>
        <begin position="74"/>
        <end position="158"/>
    </location>
</feature>
<accession>A0ABN6MY67</accession>
<proteinExistence type="predicted"/>
<dbReference type="EMBL" id="AP025591">
    <property type="protein sequence ID" value="BDG05536.1"/>
    <property type="molecule type" value="Genomic_DNA"/>
</dbReference>
<evidence type="ECO:0000256" key="4">
    <source>
        <dbReference type="PROSITE-ProRule" id="PRU00433"/>
    </source>
</evidence>
<keyword evidence="1 4" id="KW-0349">Heme</keyword>
<feature type="region of interest" description="Disordered" evidence="5">
    <location>
        <begin position="31"/>
        <end position="67"/>
    </location>
</feature>
<dbReference type="InterPro" id="IPR036909">
    <property type="entry name" value="Cyt_c-like_dom_sf"/>
</dbReference>
<keyword evidence="3 4" id="KW-0408">Iron</keyword>
<evidence type="ECO:0000313" key="8">
    <source>
        <dbReference type="Proteomes" id="UP001162891"/>
    </source>
</evidence>